<evidence type="ECO:0000313" key="2">
    <source>
        <dbReference type="EMBL" id="NYE71187.1"/>
    </source>
</evidence>
<sequence length="29" mass="3113">MITARKRPSSRSMINTSTPGLTGLLLRGP</sequence>
<dbReference type="Proteomes" id="UP000569914">
    <property type="component" value="Unassembled WGS sequence"/>
</dbReference>
<evidence type="ECO:0000313" key="3">
    <source>
        <dbReference type="Proteomes" id="UP000569914"/>
    </source>
</evidence>
<proteinExistence type="predicted"/>
<organism evidence="2 3">
    <name type="scientific">Microlunatus parietis</name>
    <dbReference type="NCBI Taxonomy" id="682979"/>
    <lineage>
        <taxon>Bacteria</taxon>
        <taxon>Bacillati</taxon>
        <taxon>Actinomycetota</taxon>
        <taxon>Actinomycetes</taxon>
        <taxon>Propionibacteriales</taxon>
        <taxon>Propionibacteriaceae</taxon>
        <taxon>Microlunatus</taxon>
    </lineage>
</organism>
<dbReference type="AlphaFoldDB" id="A0A7Y9I6S8"/>
<reference evidence="2 3" key="1">
    <citation type="submission" date="2020-07" db="EMBL/GenBank/DDBJ databases">
        <title>Sequencing the genomes of 1000 actinobacteria strains.</title>
        <authorList>
            <person name="Klenk H.-P."/>
        </authorList>
    </citation>
    <scope>NUCLEOTIDE SEQUENCE [LARGE SCALE GENOMIC DNA]</scope>
    <source>
        <strain evidence="2 3">DSM 22083</strain>
    </source>
</reference>
<evidence type="ECO:0000256" key="1">
    <source>
        <dbReference type="SAM" id="MobiDB-lite"/>
    </source>
</evidence>
<keyword evidence="3" id="KW-1185">Reference proteome</keyword>
<gene>
    <name evidence="2" type="ORF">BKA15_002516</name>
</gene>
<feature type="region of interest" description="Disordered" evidence="1">
    <location>
        <begin position="1"/>
        <end position="29"/>
    </location>
</feature>
<feature type="compositionally biased region" description="Low complexity" evidence="1">
    <location>
        <begin position="18"/>
        <end position="29"/>
    </location>
</feature>
<dbReference type="EMBL" id="JACCBU010000001">
    <property type="protein sequence ID" value="NYE71187.1"/>
    <property type="molecule type" value="Genomic_DNA"/>
</dbReference>
<comment type="caution">
    <text evidence="2">The sequence shown here is derived from an EMBL/GenBank/DDBJ whole genome shotgun (WGS) entry which is preliminary data.</text>
</comment>
<accession>A0A7Y9I6S8</accession>
<protein>
    <submittedName>
        <fullName evidence="2">Uncharacterized protein</fullName>
    </submittedName>
</protein>
<name>A0A7Y9I6S8_9ACTN</name>